<dbReference type="OMA" id="HRGCAIG"/>
<reference evidence="2" key="1">
    <citation type="submission" date="2014-01" db="EMBL/GenBank/DDBJ databases">
        <title>The genome of the white-rot fungus Pycnoporus cinnabarinus: a basidiomycete model with a versatile arsenal for lignocellulosic biomass breakdown.</title>
        <authorList>
            <person name="Levasseur A."/>
            <person name="Lomascolo A."/>
            <person name="Ruiz-Duenas F.J."/>
            <person name="Uzan E."/>
            <person name="Piumi F."/>
            <person name="Kues U."/>
            <person name="Ram A.F.J."/>
            <person name="Murat C."/>
            <person name="Haon M."/>
            <person name="Benoit I."/>
            <person name="Arfi Y."/>
            <person name="Chevret D."/>
            <person name="Drula E."/>
            <person name="Kwon M.J."/>
            <person name="Gouret P."/>
            <person name="Lesage-Meessen L."/>
            <person name="Lombard V."/>
            <person name="Mariette J."/>
            <person name="Noirot C."/>
            <person name="Park J."/>
            <person name="Patyshakuliyeva A."/>
            <person name="Wieneger R.A.B."/>
            <person name="Wosten H.A.B."/>
            <person name="Martin F."/>
            <person name="Coutinho P.M."/>
            <person name="de Vries R."/>
            <person name="Martinez A.T."/>
            <person name="Klopp C."/>
            <person name="Pontarotti P."/>
            <person name="Henrissat B."/>
            <person name="Record E."/>
        </authorList>
    </citation>
    <scope>NUCLEOTIDE SEQUENCE [LARGE SCALE GENOMIC DNA]</scope>
    <source>
        <strain evidence="2">BRFM137</strain>
    </source>
</reference>
<dbReference type="EMBL" id="CCBP010000457">
    <property type="protein sequence ID" value="CDO77520.1"/>
    <property type="molecule type" value="Genomic_DNA"/>
</dbReference>
<dbReference type="Proteomes" id="UP000029665">
    <property type="component" value="Unassembled WGS sequence"/>
</dbReference>
<feature type="compositionally biased region" description="Polar residues" evidence="1">
    <location>
        <begin position="16"/>
        <end position="26"/>
    </location>
</feature>
<protein>
    <submittedName>
        <fullName evidence="2">Uncharacterized protein</fullName>
    </submittedName>
</protein>
<comment type="caution">
    <text evidence="2">The sequence shown here is derived from an EMBL/GenBank/DDBJ whole genome shotgun (WGS) entry which is preliminary data.</text>
</comment>
<accession>A0A060ST03</accession>
<gene>
    <name evidence="2" type="ORF">BN946_scf184912.g19</name>
</gene>
<organism evidence="2 3">
    <name type="scientific">Pycnoporus cinnabarinus</name>
    <name type="common">Cinnabar-red polypore</name>
    <name type="synonym">Trametes cinnabarina</name>
    <dbReference type="NCBI Taxonomy" id="5643"/>
    <lineage>
        <taxon>Eukaryota</taxon>
        <taxon>Fungi</taxon>
        <taxon>Dikarya</taxon>
        <taxon>Basidiomycota</taxon>
        <taxon>Agaricomycotina</taxon>
        <taxon>Agaricomycetes</taxon>
        <taxon>Polyporales</taxon>
        <taxon>Polyporaceae</taxon>
        <taxon>Trametes</taxon>
    </lineage>
</organism>
<dbReference type="AlphaFoldDB" id="A0A060ST03"/>
<feature type="region of interest" description="Disordered" evidence="1">
    <location>
        <begin position="1"/>
        <end position="34"/>
    </location>
</feature>
<name>A0A060ST03_PYCCI</name>
<evidence type="ECO:0000313" key="3">
    <source>
        <dbReference type="Proteomes" id="UP000029665"/>
    </source>
</evidence>
<sequence>MSDSSDSEDSAYLPNRSKSQPTSSTGADADAAPQPPPLCGCAYLQALHERIHAGSYVTTGGDYLEAIFTHRDAFFAYPPAHRGCAVGFSDLARDLEMRELSWGRTWRADWEGDSEAAAAFRHEAWVIANAFA</sequence>
<dbReference type="OrthoDB" id="2651020at2759"/>
<keyword evidence="3" id="KW-1185">Reference proteome</keyword>
<evidence type="ECO:0000256" key="1">
    <source>
        <dbReference type="SAM" id="MobiDB-lite"/>
    </source>
</evidence>
<proteinExistence type="predicted"/>
<evidence type="ECO:0000313" key="2">
    <source>
        <dbReference type="EMBL" id="CDO77520.1"/>
    </source>
</evidence>
<dbReference type="HOGENOM" id="CLU_109914_0_1_1"/>